<proteinExistence type="predicted"/>
<accession>A0ACC0TRG4</accession>
<name>A0ACC0TRG4_9AGAM</name>
<dbReference type="Proteomes" id="UP001207468">
    <property type="component" value="Unassembled WGS sequence"/>
</dbReference>
<organism evidence="1 2">
    <name type="scientific">Russula earlei</name>
    <dbReference type="NCBI Taxonomy" id="71964"/>
    <lineage>
        <taxon>Eukaryota</taxon>
        <taxon>Fungi</taxon>
        <taxon>Dikarya</taxon>
        <taxon>Basidiomycota</taxon>
        <taxon>Agaricomycotina</taxon>
        <taxon>Agaricomycetes</taxon>
        <taxon>Russulales</taxon>
        <taxon>Russulaceae</taxon>
        <taxon>Russula</taxon>
    </lineage>
</organism>
<keyword evidence="2" id="KW-1185">Reference proteome</keyword>
<comment type="caution">
    <text evidence="1">The sequence shown here is derived from an EMBL/GenBank/DDBJ whole genome shotgun (WGS) entry which is preliminary data.</text>
</comment>
<sequence>MRSSICILFALISSLQLAAPTFAHGYHHGEDTGIIITSIPTEVMVIPVKVSTQDQVSGMAVTDSVPESPARRSLGDDISSTPLYARSNEMPRYDQVNLGHLVRGPVRRAIFDRDAP</sequence>
<evidence type="ECO:0000313" key="2">
    <source>
        <dbReference type="Proteomes" id="UP001207468"/>
    </source>
</evidence>
<gene>
    <name evidence="1" type="ORF">F5148DRAFT_1154878</name>
</gene>
<dbReference type="EMBL" id="JAGFNK010001209">
    <property type="protein sequence ID" value="KAI9433757.1"/>
    <property type="molecule type" value="Genomic_DNA"/>
</dbReference>
<reference evidence="1" key="1">
    <citation type="submission" date="2021-03" db="EMBL/GenBank/DDBJ databases">
        <title>Evolutionary priming and transition to the ectomycorrhizal habit in an iconic lineage of mushroom-forming fungi: is preadaptation a requirement?</title>
        <authorList>
            <consortium name="DOE Joint Genome Institute"/>
            <person name="Looney B.P."/>
            <person name="Miyauchi S."/>
            <person name="Morin E."/>
            <person name="Drula E."/>
            <person name="Courty P.E."/>
            <person name="Chicoki N."/>
            <person name="Fauchery L."/>
            <person name="Kohler A."/>
            <person name="Kuo A."/>
            <person name="LaButti K."/>
            <person name="Pangilinan J."/>
            <person name="Lipzen A."/>
            <person name="Riley R."/>
            <person name="Andreopoulos W."/>
            <person name="He G."/>
            <person name="Johnson J."/>
            <person name="Barry K.W."/>
            <person name="Grigoriev I.V."/>
            <person name="Nagy L."/>
            <person name="Hibbett D."/>
            <person name="Henrissat B."/>
            <person name="Matheny P.B."/>
            <person name="Labbe J."/>
            <person name="Martin A.F."/>
        </authorList>
    </citation>
    <scope>NUCLEOTIDE SEQUENCE</scope>
    <source>
        <strain evidence="1">BPL698</strain>
    </source>
</reference>
<evidence type="ECO:0000313" key="1">
    <source>
        <dbReference type="EMBL" id="KAI9433757.1"/>
    </source>
</evidence>
<protein>
    <submittedName>
        <fullName evidence="1">Uncharacterized protein</fullName>
    </submittedName>
</protein>